<feature type="compositionally biased region" description="Pro residues" evidence="2">
    <location>
        <begin position="279"/>
        <end position="300"/>
    </location>
</feature>
<dbReference type="PANTHER" id="PTHR13288:SF8">
    <property type="entry name" value="SPLICING FACTOR 45"/>
    <property type="match status" value="1"/>
</dbReference>
<evidence type="ECO:0000259" key="3">
    <source>
        <dbReference type="PROSITE" id="PS50102"/>
    </source>
</evidence>
<dbReference type="Proteomes" id="UP000001067">
    <property type="component" value="Unassembled WGS sequence"/>
</dbReference>
<feature type="compositionally biased region" description="Polar residues" evidence="2">
    <location>
        <begin position="192"/>
        <end position="203"/>
    </location>
</feature>
<accession>E3S6B8</accession>
<dbReference type="GO" id="GO:0071011">
    <property type="term" value="C:precatalytic spliceosome"/>
    <property type="evidence" value="ECO:0007669"/>
    <property type="project" value="TreeGrafter"/>
</dbReference>
<feature type="compositionally biased region" description="Polar residues" evidence="2">
    <location>
        <begin position="224"/>
        <end position="236"/>
    </location>
</feature>
<dbReference type="GO" id="GO:0045292">
    <property type="term" value="P:mRNA cis splicing, via spliceosome"/>
    <property type="evidence" value="ECO:0007669"/>
    <property type="project" value="InterPro"/>
</dbReference>
<feature type="domain" description="RRM" evidence="3">
    <location>
        <begin position="457"/>
        <end position="519"/>
    </location>
</feature>
<keyword evidence="1" id="KW-0694">RNA-binding</keyword>
<feature type="compositionally biased region" description="Basic and acidic residues" evidence="2">
    <location>
        <begin position="207"/>
        <end position="217"/>
    </location>
</feature>
<dbReference type="PROSITE" id="PS50102">
    <property type="entry name" value="RRM"/>
    <property type="match status" value="1"/>
</dbReference>
<feature type="region of interest" description="Disordered" evidence="2">
    <location>
        <begin position="328"/>
        <end position="349"/>
    </location>
</feature>
<evidence type="ECO:0000259" key="4">
    <source>
        <dbReference type="PROSITE" id="PS50174"/>
    </source>
</evidence>
<proteinExistence type="predicted"/>
<protein>
    <recommendedName>
        <fullName evidence="7">G-patch domain-containing protein</fullName>
    </recommendedName>
</protein>
<feature type="region of interest" description="Disordered" evidence="2">
    <location>
        <begin position="1"/>
        <end position="24"/>
    </location>
</feature>
<reference evidence="5 6" key="1">
    <citation type="journal article" date="2010" name="Genome Biol.">
        <title>A first genome assembly of the barley fungal pathogen Pyrenophora teres f. teres.</title>
        <authorList>
            <person name="Ellwood S.R."/>
            <person name="Liu Z."/>
            <person name="Syme R.A."/>
            <person name="Lai Z."/>
            <person name="Hane J.K."/>
            <person name="Keiper F."/>
            <person name="Moffat C.S."/>
            <person name="Oliver R.P."/>
            <person name="Friesen T.L."/>
        </authorList>
    </citation>
    <scope>NUCLEOTIDE SEQUENCE [LARGE SCALE GENOMIC DNA]</scope>
    <source>
        <strain evidence="5 6">0-1</strain>
    </source>
</reference>
<dbReference type="InterPro" id="IPR040052">
    <property type="entry name" value="RBM17"/>
</dbReference>
<dbReference type="Pfam" id="PF01585">
    <property type="entry name" value="G-patch"/>
    <property type="match status" value="1"/>
</dbReference>
<dbReference type="PROSITE" id="PS50174">
    <property type="entry name" value="G_PATCH"/>
    <property type="match status" value="1"/>
</dbReference>
<dbReference type="SUPFAM" id="SSF54928">
    <property type="entry name" value="RNA-binding domain, RBD"/>
    <property type="match status" value="1"/>
</dbReference>
<dbReference type="AlphaFoldDB" id="E3S6B8"/>
<dbReference type="PANTHER" id="PTHR13288">
    <property type="entry name" value="SPLICING FACTOR 45 SPF45"/>
    <property type="match status" value="1"/>
</dbReference>
<feature type="compositionally biased region" description="Polar residues" evidence="2">
    <location>
        <begin position="85"/>
        <end position="100"/>
    </location>
</feature>
<evidence type="ECO:0008006" key="7">
    <source>
        <dbReference type="Google" id="ProtNLM"/>
    </source>
</evidence>
<gene>
    <name evidence="5" type="ORF">PTT_18260</name>
</gene>
<dbReference type="HOGENOM" id="CLU_039851_0_0_1"/>
<dbReference type="eggNOG" id="KOG1996">
    <property type="taxonomic scope" value="Eukaryota"/>
</dbReference>
<organism evidence="6">
    <name type="scientific">Pyrenophora teres f. teres (strain 0-1)</name>
    <name type="common">Barley net blotch fungus</name>
    <name type="synonym">Drechslera teres f. teres</name>
    <dbReference type="NCBI Taxonomy" id="861557"/>
    <lineage>
        <taxon>Eukaryota</taxon>
        <taxon>Fungi</taxon>
        <taxon>Dikarya</taxon>
        <taxon>Ascomycota</taxon>
        <taxon>Pezizomycotina</taxon>
        <taxon>Dothideomycetes</taxon>
        <taxon>Pleosporomycetidae</taxon>
        <taxon>Pleosporales</taxon>
        <taxon>Pleosporineae</taxon>
        <taxon>Pleosporaceae</taxon>
        <taxon>Pyrenophora</taxon>
    </lineage>
</organism>
<dbReference type="EMBL" id="GL537384">
    <property type="protein sequence ID" value="EFQ86483.1"/>
    <property type="molecule type" value="Genomic_DNA"/>
</dbReference>
<evidence type="ECO:0000256" key="1">
    <source>
        <dbReference type="PROSITE-ProRule" id="PRU00176"/>
    </source>
</evidence>
<evidence type="ECO:0000256" key="2">
    <source>
        <dbReference type="SAM" id="MobiDB-lite"/>
    </source>
</evidence>
<dbReference type="Gene3D" id="3.30.70.330">
    <property type="match status" value="1"/>
</dbReference>
<dbReference type="STRING" id="861557.E3S6B8"/>
<evidence type="ECO:0000313" key="6">
    <source>
        <dbReference type="Proteomes" id="UP000001067"/>
    </source>
</evidence>
<feature type="compositionally biased region" description="Basic and acidic residues" evidence="2">
    <location>
        <begin position="117"/>
        <end position="129"/>
    </location>
</feature>
<dbReference type="InterPro" id="IPR000467">
    <property type="entry name" value="G_patch_dom"/>
</dbReference>
<keyword evidence="6" id="KW-1185">Reference proteome</keyword>
<feature type="compositionally biased region" description="Polar residues" evidence="2">
    <location>
        <begin position="245"/>
        <end position="255"/>
    </location>
</feature>
<name>E3S6B8_PYRTT</name>
<evidence type="ECO:0000313" key="5">
    <source>
        <dbReference type="EMBL" id="EFQ86483.1"/>
    </source>
</evidence>
<feature type="region of interest" description="Disordered" evidence="2">
    <location>
        <begin position="50"/>
        <end position="103"/>
    </location>
</feature>
<dbReference type="InterPro" id="IPR035979">
    <property type="entry name" value="RBD_domain_sf"/>
</dbReference>
<dbReference type="InterPro" id="IPR012677">
    <property type="entry name" value="Nucleotide-bd_a/b_plait_sf"/>
</dbReference>
<sequence length="529" mass="57803">MASQQPQKAQGLPNPYGSMLPNPYAGATISAAPVKYTEEQVKAQQQKIPPAFHNPHAIKRPQAKNQTRKPGNIINKATMPAARPLSSSGAGPATTNTQQHGIEYYLSTADDDAAIIEERRQRNYEEKQRKKEQKKFTRQYGQWNPQAPHKPNTPSNLAAYRASGGYQRKKEGFSAFLRGASAQQKSPDESDASNSPRPLSSASPKPVDLDEKPREQTDAPAVSRSASPFGTKSSASAGKLFAPPTSYNESSSASAADQFGEDAYARRMRLSQQQQGPNVVPPPPAYEPPHSQAPPPPPAPSTYQGATISAPPVLYANATISAPPVRYEHPDLQMQSGGAEPMEDERPAKRVKTISKAEKMMAKMGYKKGQGLGKNNDGVIQHLEVKMRKAPQGGTIFDDENGKVKSQQVWDVRGGERAQKDEPGKFGEESSVVVTWGCVDGVDWSANADRDDGGIRQEMGEAFSNKFGPITQVQLDESSKDGAVYIQFSSVLSALNAVNRFDEGWEFRGRKIRAKYYDERKFLAGVYDH</sequence>
<dbReference type="GO" id="GO:0003723">
    <property type="term" value="F:RNA binding"/>
    <property type="evidence" value="ECO:0007669"/>
    <property type="project" value="UniProtKB-UniRule"/>
</dbReference>
<dbReference type="InterPro" id="IPR000504">
    <property type="entry name" value="RRM_dom"/>
</dbReference>
<dbReference type="OrthoDB" id="5411533at2759"/>
<dbReference type="KEGG" id="pte:PTT_18260"/>
<feature type="domain" description="G-patch" evidence="4">
    <location>
        <begin position="353"/>
        <end position="400"/>
    </location>
</feature>
<dbReference type="SMART" id="SM00443">
    <property type="entry name" value="G_patch"/>
    <property type="match status" value="1"/>
</dbReference>
<feature type="region of interest" description="Disordered" evidence="2">
    <location>
        <begin position="117"/>
        <end position="306"/>
    </location>
</feature>